<sequence>MQQFIAKAHTKLLVYYFDGGVRTWYGRNNLPEGRLAADPRAVEIKRHDRYVAKTAPSIKVALLYDQHTGEEIRRFKNGTWS</sequence>
<dbReference type="AlphaFoldDB" id="A0A7K1TH30"/>
<evidence type="ECO:0000313" key="1">
    <source>
        <dbReference type="EMBL" id="MVN77727.1"/>
    </source>
</evidence>
<organism evidence="1 2">
    <name type="scientific">Hymenobacter ginkgonis</name>
    <dbReference type="NCBI Taxonomy" id="2682976"/>
    <lineage>
        <taxon>Bacteria</taxon>
        <taxon>Pseudomonadati</taxon>
        <taxon>Bacteroidota</taxon>
        <taxon>Cytophagia</taxon>
        <taxon>Cytophagales</taxon>
        <taxon>Hymenobacteraceae</taxon>
        <taxon>Hymenobacter</taxon>
    </lineage>
</organism>
<comment type="caution">
    <text evidence="1">The sequence shown here is derived from an EMBL/GenBank/DDBJ whole genome shotgun (WGS) entry which is preliminary data.</text>
</comment>
<protein>
    <submittedName>
        <fullName evidence="1">Uncharacterized protein</fullName>
    </submittedName>
</protein>
<dbReference type="EMBL" id="WQKZ01000003">
    <property type="protein sequence ID" value="MVN77727.1"/>
    <property type="molecule type" value="Genomic_DNA"/>
</dbReference>
<gene>
    <name evidence="1" type="ORF">GO988_15445</name>
</gene>
<dbReference type="Proteomes" id="UP000441336">
    <property type="component" value="Unassembled WGS sequence"/>
</dbReference>
<dbReference type="RefSeq" id="WP_157567016.1">
    <property type="nucleotide sequence ID" value="NZ_WQKZ01000003.1"/>
</dbReference>
<accession>A0A7K1TH30</accession>
<reference evidence="1 2" key="1">
    <citation type="submission" date="2019-12" db="EMBL/GenBank/DDBJ databases">
        <title>Hymenobacter sp. HMF4947 Genome sequencing and assembly.</title>
        <authorList>
            <person name="Kang H."/>
            <person name="Cha I."/>
            <person name="Kim H."/>
            <person name="Joh K."/>
        </authorList>
    </citation>
    <scope>NUCLEOTIDE SEQUENCE [LARGE SCALE GENOMIC DNA]</scope>
    <source>
        <strain evidence="1 2">HMF4947</strain>
    </source>
</reference>
<proteinExistence type="predicted"/>
<keyword evidence="2" id="KW-1185">Reference proteome</keyword>
<evidence type="ECO:0000313" key="2">
    <source>
        <dbReference type="Proteomes" id="UP000441336"/>
    </source>
</evidence>
<name>A0A7K1TH30_9BACT</name>